<evidence type="ECO:0000256" key="2">
    <source>
        <dbReference type="ARBA" id="ARBA00022475"/>
    </source>
</evidence>
<keyword evidence="3 6" id="KW-0812">Transmembrane</keyword>
<feature type="transmembrane region" description="Helical" evidence="6">
    <location>
        <begin position="131"/>
        <end position="152"/>
    </location>
</feature>
<evidence type="ECO:0000256" key="6">
    <source>
        <dbReference type="RuleBase" id="RU366058"/>
    </source>
</evidence>
<evidence type="ECO:0000259" key="7">
    <source>
        <dbReference type="Pfam" id="PF09335"/>
    </source>
</evidence>
<comment type="caution">
    <text evidence="8">The sequence shown here is derived from an EMBL/GenBank/DDBJ whole genome shotgun (WGS) entry which is preliminary data.</text>
</comment>
<feature type="domain" description="VTT" evidence="7">
    <location>
        <begin position="69"/>
        <end position="182"/>
    </location>
</feature>
<sequence length="224" mass="24822">MTKKAMLLGVLIILFIAVYLQFGHLLTLEQVKQFHQDVQSDIQANFTLYSGFYFLFYILLTALSIPGAAVVTLLGAALFGFWWSVVLVSFASSIGATLAFLSSRYLLKEWVESKFDDKLHVINEGVAKDGAFYLLTLRLIPVFPFFLINLLMGLTSITVARFYLFSQLGMLPGTMVYLNAGTQLSEITSLSGLISPSILISLALLGLFPLIIKFIMGQVQKSRA</sequence>
<dbReference type="eggNOG" id="COG0398">
    <property type="taxonomic scope" value="Bacteria"/>
</dbReference>
<keyword evidence="2 6" id="KW-1003">Cell membrane</keyword>
<evidence type="ECO:0000256" key="4">
    <source>
        <dbReference type="ARBA" id="ARBA00022989"/>
    </source>
</evidence>
<evidence type="ECO:0000256" key="5">
    <source>
        <dbReference type="ARBA" id="ARBA00023136"/>
    </source>
</evidence>
<dbReference type="STRING" id="1219077.VAZ01S_096_00220"/>
<evidence type="ECO:0000313" key="8">
    <source>
        <dbReference type="EMBL" id="GAD77870.1"/>
    </source>
</evidence>
<reference evidence="8 9" key="1">
    <citation type="submission" date="2013-09" db="EMBL/GenBank/DDBJ databases">
        <title>Whole genome shotgun sequence of Vibrio azureus NBRC 104587.</title>
        <authorList>
            <person name="Isaki S."/>
            <person name="Hosoyama A."/>
            <person name="Numata M."/>
            <person name="Hashimoto M."/>
            <person name="Hosoyama Y."/>
            <person name="Tsuchikane K."/>
            <person name="Noguchi M."/>
            <person name="Hirakata S."/>
            <person name="Ichikawa N."/>
            <person name="Ohji S."/>
            <person name="Yamazoe A."/>
            <person name="Fujita N."/>
        </authorList>
    </citation>
    <scope>NUCLEOTIDE SEQUENCE [LARGE SCALE GENOMIC DNA]</scope>
    <source>
        <strain evidence="8 9">NBRC 104587</strain>
    </source>
</reference>
<dbReference type="Pfam" id="PF09335">
    <property type="entry name" value="VTT_dom"/>
    <property type="match status" value="1"/>
</dbReference>
<name>U3AVU6_9VIBR</name>
<dbReference type="OrthoDB" id="9800167at2"/>
<gene>
    <name evidence="8" type="ORF">VAZ01S_096_00220</name>
</gene>
<protein>
    <recommendedName>
        <fullName evidence="6">TVP38/TMEM64 family membrane protein</fullName>
    </recommendedName>
</protein>
<dbReference type="InterPro" id="IPR032816">
    <property type="entry name" value="VTT_dom"/>
</dbReference>
<dbReference type="GO" id="GO:0005886">
    <property type="term" value="C:plasma membrane"/>
    <property type="evidence" value="ECO:0007669"/>
    <property type="project" value="UniProtKB-SubCell"/>
</dbReference>
<feature type="transmembrane region" description="Helical" evidence="6">
    <location>
        <begin position="52"/>
        <end position="74"/>
    </location>
</feature>
<dbReference type="AlphaFoldDB" id="U3AVU6"/>
<evidence type="ECO:0000313" key="9">
    <source>
        <dbReference type="Proteomes" id="UP000016567"/>
    </source>
</evidence>
<dbReference type="Proteomes" id="UP000016567">
    <property type="component" value="Unassembled WGS sequence"/>
</dbReference>
<comment type="subcellular location">
    <subcellularLocation>
        <location evidence="1 6">Cell membrane</location>
        <topology evidence="1 6">Multi-pass membrane protein</topology>
    </subcellularLocation>
</comment>
<dbReference type="EMBL" id="BATL01000096">
    <property type="protein sequence ID" value="GAD77870.1"/>
    <property type="molecule type" value="Genomic_DNA"/>
</dbReference>
<evidence type="ECO:0000256" key="3">
    <source>
        <dbReference type="ARBA" id="ARBA00022692"/>
    </source>
</evidence>
<feature type="transmembrane region" description="Helical" evidence="6">
    <location>
        <begin position="159"/>
        <end position="178"/>
    </location>
</feature>
<keyword evidence="5 6" id="KW-0472">Membrane</keyword>
<dbReference type="PANTHER" id="PTHR12677:SF59">
    <property type="entry name" value="GOLGI APPARATUS MEMBRANE PROTEIN TVP38-RELATED"/>
    <property type="match status" value="1"/>
</dbReference>
<evidence type="ECO:0000256" key="1">
    <source>
        <dbReference type="ARBA" id="ARBA00004651"/>
    </source>
</evidence>
<accession>U3AVU6</accession>
<feature type="transmembrane region" description="Helical" evidence="6">
    <location>
        <begin position="198"/>
        <end position="216"/>
    </location>
</feature>
<dbReference type="RefSeq" id="WP_021711605.1">
    <property type="nucleotide sequence ID" value="NZ_BAOB01000498.1"/>
</dbReference>
<dbReference type="InterPro" id="IPR015414">
    <property type="entry name" value="TMEM64"/>
</dbReference>
<feature type="transmembrane region" description="Helical" evidence="6">
    <location>
        <begin position="81"/>
        <end position="101"/>
    </location>
</feature>
<keyword evidence="9" id="KW-1185">Reference proteome</keyword>
<dbReference type="PANTHER" id="PTHR12677">
    <property type="entry name" value="GOLGI APPARATUS MEMBRANE PROTEIN TVP38-RELATED"/>
    <property type="match status" value="1"/>
</dbReference>
<proteinExistence type="inferred from homology"/>
<organism evidence="8 9">
    <name type="scientific">Vibrio azureus NBRC 104587</name>
    <dbReference type="NCBI Taxonomy" id="1219077"/>
    <lineage>
        <taxon>Bacteria</taxon>
        <taxon>Pseudomonadati</taxon>
        <taxon>Pseudomonadota</taxon>
        <taxon>Gammaproteobacteria</taxon>
        <taxon>Vibrionales</taxon>
        <taxon>Vibrionaceae</taxon>
        <taxon>Vibrio</taxon>
    </lineage>
</organism>
<comment type="similarity">
    <text evidence="6">Belongs to the TVP38/TMEM64 family.</text>
</comment>
<keyword evidence="4 6" id="KW-1133">Transmembrane helix</keyword>